<reference evidence="3" key="1">
    <citation type="journal article" date="2019" name="Int. J. Syst. Evol. Microbiol.">
        <title>The Global Catalogue of Microorganisms (GCM) 10K type strain sequencing project: providing services to taxonomists for standard genome sequencing and annotation.</title>
        <authorList>
            <consortium name="The Broad Institute Genomics Platform"/>
            <consortium name="The Broad Institute Genome Sequencing Center for Infectious Disease"/>
            <person name="Wu L."/>
            <person name="Ma J."/>
        </authorList>
    </citation>
    <scope>NUCLEOTIDE SEQUENCE [LARGE SCALE GENOMIC DNA]</scope>
    <source>
        <strain evidence="3">JCM 10673</strain>
    </source>
</reference>
<organism evidence="2 3">
    <name type="scientific">Streptomyces thermoalcalitolerans</name>
    <dbReference type="NCBI Taxonomy" id="65605"/>
    <lineage>
        <taxon>Bacteria</taxon>
        <taxon>Bacillati</taxon>
        <taxon>Actinomycetota</taxon>
        <taxon>Actinomycetes</taxon>
        <taxon>Kitasatosporales</taxon>
        <taxon>Streptomycetaceae</taxon>
        <taxon>Streptomyces</taxon>
    </lineage>
</organism>
<gene>
    <name evidence="2" type="ORF">GCM10009549_22470</name>
</gene>
<evidence type="ECO:0008006" key="4">
    <source>
        <dbReference type="Google" id="ProtNLM"/>
    </source>
</evidence>
<feature type="region of interest" description="Disordered" evidence="1">
    <location>
        <begin position="1"/>
        <end position="27"/>
    </location>
</feature>
<evidence type="ECO:0000313" key="3">
    <source>
        <dbReference type="Proteomes" id="UP001501005"/>
    </source>
</evidence>
<evidence type="ECO:0000256" key="1">
    <source>
        <dbReference type="SAM" id="MobiDB-lite"/>
    </source>
</evidence>
<proteinExistence type="predicted"/>
<dbReference type="EMBL" id="BAAAHG010000014">
    <property type="protein sequence ID" value="GAA0911402.1"/>
    <property type="molecule type" value="Genomic_DNA"/>
</dbReference>
<name>A0ABP3Z214_9ACTN</name>
<dbReference type="Proteomes" id="UP001501005">
    <property type="component" value="Unassembled WGS sequence"/>
</dbReference>
<sequence length="124" mass="13703">MRVRGVVTRTGPHRRRPRTPLNSLSIPHRGDLSAVQCVGTGMTTTQTAVARRRRVFVPPPPVESLPPAPVQAQDPPIYRELVRAWADRGRTLPGRHDPEWARLVAPPAGLGLFSGSRVPRRDGR</sequence>
<feature type="compositionally biased region" description="Low complexity" evidence="1">
    <location>
        <begin position="1"/>
        <end position="10"/>
    </location>
</feature>
<keyword evidence="3" id="KW-1185">Reference proteome</keyword>
<accession>A0ABP3Z214</accession>
<comment type="caution">
    <text evidence="2">The sequence shown here is derived from an EMBL/GenBank/DDBJ whole genome shotgun (WGS) entry which is preliminary data.</text>
</comment>
<protein>
    <recommendedName>
        <fullName evidence="4">DUF2934 domain-containing protein</fullName>
    </recommendedName>
</protein>
<evidence type="ECO:0000313" key="2">
    <source>
        <dbReference type="EMBL" id="GAA0911402.1"/>
    </source>
</evidence>